<evidence type="ECO:0000313" key="10">
    <source>
        <dbReference type="EMBL" id="GAF06505.1"/>
    </source>
</evidence>
<dbReference type="Pfam" id="PF17125">
    <property type="entry name" value="Methyltr_RsmF_N"/>
    <property type="match status" value="1"/>
</dbReference>
<evidence type="ECO:0000256" key="5">
    <source>
        <dbReference type="ARBA" id="ARBA00022691"/>
    </source>
</evidence>
<evidence type="ECO:0000256" key="1">
    <source>
        <dbReference type="ARBA" id="ARBA00007494"/>
    </source>
</evidence>
<dbReference type="PROSITE" id="PS01153">
    <property type="entry name" value="NOL1_NOP2_SUN"/>
    <property type="match status" value="1"/>
</dbReference>
<protein>
    <submittedName>
        <fullName evidence="10">tRNA and rRNA cytosine-C5-methylases</fullName>
    </submittedName>
</protein>
<dbReference type="OrthoDB" id="9810297at2"/>
<dbReference type="SUPFAM" id="SSF53335">
    <property type="entry name" value="S-adenosyl-L-methionine-dependent methyltransferases"/>
    <property type="match status" value="1"/>
</dbReference>
<feature type="binding site" evidence="7">
    <location>
        <begin position="111"/>
        <end position="117"/>
    </location>
    <ligand>
        <name>S-adenosyl-L-methionine</name>
        <dbReference type="ChEBI" id="CHEBI:59789"/>
    </ligand>
</feature>
<dbReference type="PROSITE" id="PS51686">
    <property type="entry name" value="SAM_MT_RSMB_NOP"/>
    <property type="match status" value="1"/>
</dbReference>
<dbReference type="InterPro" id="IPR001678">
    <property type="entry name" value="MeTrfase_RsmB-F_NOP2_dom"/>
</dbReference>
<dbReference type="Gene3D" id="3.30.70.1170">
    <property type="entry name" value="Sun protein, domain 3"/>
    <property type="match status" value="1"/>
</dbReference>
<dbReference type="eggNOG" id="COG3270">
    <property type="taxonomic scope" value="Bacteria"/>
</dbReference>
<feature type="binding site" evidence="7">
    <location>
        <position position="135"/>
    </location>
    <ligand>
        <name>S-adenosyl-L-methionine</name>
        <dbReference type="ChEBI" id="CHEBI:59789"/>
    </ligand>
</feature>
<feature type="region of interest" description="Disordered" evidence="8">
    <location>
        <begin position="323"/>
        <end position="380"/>
    </location>
</feature>
<dbReference type="Proteomes" id="UP000019364">
    <property type="component" value="Unassembled WGS sequence"/>
</dbReference>
<keyword evidence="2" id="KW-0963">Cytoplasm</keyword>
<evidence type="ECO:0000256" key="7">
    <source>
        <dbReference type="PROSITE-ProRule" id="PRU01023"/>
    </source>
</evidence>
<dbReference type="GO" id="GO:0008173">
    <property type="term" value="F:RNA methyltransferase activity"/>
    <property type="evidence" value="ECO:0007669"/>
    <property type="project" value="InterPro"/>
</dbReference>
<proteinExistence type="inferred from homology"/>
<keyword evidence="4 7" id="KW-0808">Transferase</keyword>
<dbReference type="InterPro" id="IPR027391">
    <property type="entry name" value="Nol1_Nop2_Fmu_2"/>
</dbReference>
<name>W7Y6H8_9BACL</name>
<gene>
    <name evidence="10" type="ORF">JCM16418_464</name>
</gene>
<dbReference type="InterPro" id="IPR031341">
    <property type="entry name" value="Methyltr_RsmF_N"/>
</dbReference>
<comment type="similarity">
    <text evidence="1 7">Belongs to the class I-like SAM-binding methyltransferase superfamily. RsmB/NOP family.</text>
</comment>
<reference evidence="10 11" key="1">
    <citation type="journal article" date="2014" name="Genome Announc.">
        <title>Draft Genome Sequence of Paenibacillus pini JCM 16418T, Isolated from the Rhizosphere of Pine Tree.</title>
        <authorList>
            <person name="Yuki M."/>
            <person name="Oshima K."/>
            <person name="Suda W."/>
            <person name="Oshida Y."/>
            <person name="Kitamura K."/>
            <person name="Iida Y."/>
            <person name="Hattori M."/>
            <person name="Ohkuma M."/>
        </authorList>
    </citation>
    <scope>NUCLEOTIDE SEQUENCE [LARGE SCALE GENOMIC DNA]</scope>
    <source>
        <strain evidence="10 11">JCM 16418</strain>
    </source>
</reference>
<comment type="caution">
    <text evidence="7">Lacks conserved residue(s) required for the propagation of feature annotation.</text>
</comment>
<dbReference type="Pfam" id="PF01189">
    <property type="entry name" value="Methyltr_RsmB-F"/>
    <property type="match status" value="1"/>
</dbReference>
<dbReference type="RefSeq" id="WP_036645604.1">
    <property type="nucleotide sequence ID" value="NZ_BAVZ01000001.1"/>
</dbReference>
<keyword evidence="5 7" id="KW-0949">S-adenosyl-L-methionine</keyword>
<evidence type="ECO:0000313" key="11">
    <source>
        <dbReference type="Proteomes" id="UP000019364"/>
    </source>
</evidence>
<dbReference type="Pfam" id="PF17126">
    <property type="entry name" value="RsmF_methylt_CI"/>
    <property type="match status" value="1"/>
</dbReference>
<organism evidence="10 11">
    <name type="scientific">Paenibacillus pini JCM 16418</name>
    <dbReference type="NCBI Taxonomy" id="1236976"/>
    <lineage>
        <taxon>Bacteria</taxon>
        <taxon>Bacillati</taxon>
        <taxon>Bacillota</taxon>
        <taxon>Bacilli</taxon>
        <taxon>Bacillales</taxon>
        <taxon>Paenibacillaceae</taxon>
        <taxon>Paenibacillus</taxon>
    </lineage>
</organism>
<dbReference type="GO" id="GO:0003723">
    <property type="term" value="F:RNA binding"/>
    <property type="evidence" value="ECO:0007669"/>
    <property type="project" value="UniProtKB-UniRule"/>
</dbReference>
<keyword evidence="6 7" id="KW-0694">RNA-binding</keyword>
<evidence type="ECO:0000256" key="6">
    <source>
        <dbReference type="ARBA" id="ARBA00022884"/>
    </source>
</evidence>
<feature type="compositionally biased region" description="Basic and acidic residues" evidence="8">
    <location>
        <begin position="342"/>
        <end position="358"/>
    </location>
</feature>
<dbReference type="InterPro" id="IPR031340">
    <property type="entry name" value="RsmF_methylt_CI"/>
</dbReference>
<dbReference type="eggNOG" id="COG0144">
    <property type="taxonomic scope" value="Bacteria"/>
</dbReference>
<dbReference type="InterPro" id="IPR049560">
    <property type="entry name" value="MeTrfase_RsmB-F_NOP2_cat"/>
</dbReference>
<dbReference type="Pfam" id="PF13636">
    <property type="entry name" value="Methyltranf_PUA"/>
    <property type="match status" value="1"/>
</dbReference>
<dbReference type="PRINTS" id="PR02008">
    <property type="entry name" value="RCMTFAMILY"/>
</dbReference>
<dbReference type="InterPro" id="IPR023267">
    <property type="entry name" value="RCMT"/>
</dbReference>
<comment type="caution">
    <text evidence="10">The sequence shown here is derived from an EMBL/GenBank/DDBJ whole genome shotgun (WGS) entry which is preliminary data.</text>
</comment>
<feature type="domain" description="SAM-dependent MTase RsmB/NOP-type" evidence="9">
    <location>
        <begin position="24"/>
        <end position="318"/>
    </location>
</feature>
<feature type="active site" description="Nucleophile" evidence="7">
    <location>
        <position position="233"/>
    </location>
</feature>
<dbReference type="Gene3D" id="3.40.50.150">
    <property type="entry name" value="Vaccinia Virus protein VP39"/>
    <property type="match status" value="1"/>
</dbReference>
<dbReference type="InterPro" id="IPR018314">
    <property type="entry name" value="RsmB/NOL1/NOP2-like_CS"/>
</dbReference>
<dbReference type="CDD" id="cd21147">
    <property type="entry name" value="RsmF_methylt_CTD1"/>
    <property type="match status" value="1"/>
</dbReference>
<accession>W7Y6H8</accession>
<evidence type="ECO:0000256" key="4">
    <source>
        <dbReference type="ARBA" id="ARBA00022679"/>
    </source>
</evidence>
<dbReference type="PANTHER" id="PTHR22807:SF30">
    <property type="entry name" value="28S RRNA (CYTOSINE(4447)-C(5))-METHYLTRANSFERASE-RELATED"/>
    <property type="match status" value="1"/>
</dbReference>
<dbReference type="GO" id="GO:0001510">
    <property type="term" value="P:RNA methylation"/>
    <property type="evidence" value="ECO:0007669"/>
    <property type="project" value="InterPro"/>
</dbReference>
<feature type="binding site" evidence="7">
    <location>
        <position position="180"/>
    </location>
    <ligand>
        <name>S-adenosyl-L-methionine</name>
        <dbReference type="ChEBI" id="CHEBI:59789"/>
    </ligand>
</feature>
<dbReference type="CDD" id="cd02440">
    <property type="entry name" value="AdoMet_MTases"/>
    <property type="match status" value="1"/>
</dbReference>
<evidence type="ECO:0000259" key="9">
    <source>
        <dbReference type="PROSITE" id="PS51686"/>
    </source>
</evidence>
<dbReference type="PANTHER" id="PTHR22807">
    <property type="entry name" value="NOP2 YEAST -RELATED NOL1/NOP2/FMU SUN DOMAIN-CONTAINING"/>
    <property type="match status" value="1"/>
</dbReference>
<dbReference type="EMBL" id="BAVZ01000001">
    <property type="protein sequence ID" value="GAF06505.1"/>
    <property type="molecule type" value="Genomic_DNA"/>
</dbReference>
<evidence type="ECO:0000256" key="2">
    <source>
        <dbReference type="ARBA" id="ARBA00022490"/>
    </source>
</evidence>
<dbReference type="STRING" id="1236976.JCM16418_464"/>
<keyword evidence="11" id="KW-1185">Reference proteome</keyword>
<dbReference type="AlphaFoldDB" id="W7Y6H8"/>
<keyword evidence="3 7" id="KW-0489">Methyltransferase</keyword>
<feature type="compositionally biased region" description="Basic residues" evidence="8">
    <location>
        <begin position="366"/>
        <end position="376"/>
    </location>
</feature>
<dbReference type="InterPro" id="IPR029063">
    <property type="entry name" value="SAM-dependent_MTases_sf"/>
</dbReference>
<evidence type="ECO:0000256" key="3">
    <source>
        <dbReference type="ARBA" id="ARBA00022603"/>
    </source>
</evidence>
<evidence type="ECO:0000256" key="8">
    <source>
        <dbReference type="SAM" id="MobiDB-lite"/>
    </source>
</evidence>
<sequence>MAIQLPTIFQERMQSLLKEQYPHFIKSYDQAPHGGLRVNTLKISKEHMMDITPFTLRPIPWCPTGFYTEHGARPGKHPFYHAGLYYIQEPSAMAPVELLNVQPGESVLDLCAAPGGKSTQIAAKLQGKGLLVSNDLNAERTKALAKNLELYGVRNGIVLNEHPDRIAERFPMFFDKILIDAPCSGEGMFRKDEDMVKSWNTDSPFKYADMQRNILRAAAFMLKPGGRIVYSTCTFSPEENEGMIAEFISAHSEFQVVPTGGTGSFAKGEISWVDEQSEQKTGTDTVPQDVWKQVEGTARLWPHLVEGEGHFMAVLQHNGVGAENSTSYESEPLYMRSSPVREASKRDKSGKDRRDERIMSNSGGKGKSKASVGKRGKHEEVDGDQLAAYEQFVREMLTFKPQGNLILFGNHIYVSPVHESRLQGLKVIRPGWYMGEAKNGRFIPGHPFACALHPQEFKRVINLSIEQGEAVKYLKGETLNIERERVQCSPETEAKGYALICIEGYSAGWAKWQDGMLKNEYPAGWRWTSV</sequence>
<dbReference type="Gene3D" id="2.30.130.60">
    <property type="match status" value="1"/>
</dbReference>